<dbReference type="EMBL" id="CP028349">
    <property type="protein sequence ID" value="AVV38016.1"/>
    <property type="molecule type" value="Genomic_DNA"/>
</dbReference>
<dbReference type="EC" id="2.7.7.65" evidence="3"/>
<dbReference type="FunFam" id="3.30.70.270:FF:000001">
    <property type="entry name" value="Diguanylate cyclase domain protein"/>
    <property type="match status" value="1"/>
</dbReference>
<dbReference type="InterPro" id="IPR029787">
    <property type="entry name" value="Nucleotide_cyclase"/>
</dbReference>
<evidence type="ECO:0000259" key="6">
    <source>
        <dbReference type="PROSITE" id="PS50887"/>
    </source>
</evidence>
<comment type="cofactor">
    <cofactor evidence="1">
        <name>Mg(2+)</name>
        <dbReference type="ChEBI" id="CHEBI:18420"/>
    </cofactor>
</comment>
<keyword evidence="5" id="KW-1133">Transmembrane helix</keyword>
<dbReference type="SMART" id="SM00267">
    <property type="entry name" value="GGDEF"/>
    <property type="match status" value="1"/>
</dbReference>
<evidence type="ECO:0000256" key="3">
    <source>
        <dbReference type="ARBA" id="ARBA00012528"/>
    </source>
</evidence>
<sequence>MFKYQDLMEIIALNKNSGVVVPSGIRNSLGRTMAFFLLATVLAVVVINIFTLWGSWQHNQNVREDDARNLSVSLAKQAEDAFLQVDITLADAVRLLSLNGLDYAATPVFARQLKEQQGKLRQLHGLFIYDAQGKWIATSGNYVPAKGSNADRDYFIWHRTHEDTRVRIGRVIRSRSTGDLVIPVSLRLNDSKGNFAGVALATVKVDYFRQFYSYYTLGERDVLGLILADTSVLYIRPFPDSAINRSLSMSPLFTTVLKTSASGSATWRSALDGVERVYGYARLEQYPLIVTAGYDLDKIRSDWFSANIIDVILNVVLLVMISGMGMFVLRQVKKNVRNQLELTQIRDELTTINHTLQSLALMDGLTGLANRRQFDAMLDQVLKRSQKSGEPVSLIMFDIDFFKRYNDTYGHVAGDTCLQRVSAILKEITQRQDAVVARYGGEEFAIILPSGGERMGKIVAERAVNAVMSARIPHDTSGIPEGIVTLSAGYSSLISNGQPDEAKRLKQQADKALYEAKHNGRNRVHGLS</sequence>
<evidence type="ECO:0000313" key="7">
    <source>
        <dbReference type="EMBL" id="AVV38016.1"/>
    </source>
</evidence>
<dbReference type="CDD" id="cd12914">
    <property type="entry name" value="PDC1_DGC_like"/>
    <property type="match status" value="1"/>
</dbReference>
<dbReference type="PANTHER" id="PTHR45138">
    <property type="entry name" value="REGULATORY COMPONENTS OF SENSORY TRANSDUCTION SYSTEM"/>
    <property type="match status" value="1"/>
</dbReference>
<dbReference type="InterPro" id="IPR050469">
    <property type="entry name" value="Diguanylate_Cyclase"/>
</dbReference>
<dbReference type="Gene3D" id="3.30.450.20">
    <property type="entry name" value="PAS domain"/>
    <property type="match status" value="2"/>
</dbReference>
<dbReference type="Gene3D" id="3.30.70.270">
    <property type="match status" value="1"/>
</dbReference>
<keyword evidence="5" id="KW-0472">Membrane</keyword>
<dbReference type="NCBIfam" id="TIGR00254">
    <property type="entry name" value="GGDEF"/>
    <property type="match status" value="1"/>
</dbReference>
<feature type="transmembrane region" description="Helical" evidence="5">
    <location>
        <begin position="311"/>
        <end position="329"/>
    </location>
</feature>
<dbReference type="SUPFAM" id="SSF55073">
    <property type="entry name" value="Nucleotide cyclase"/>
    <property type="match status" value="1"/>
</dbReference>
<evidence type="ECO:0000256" key="1">
    <source>
        <dbReference type="ARBA" id="ARBA00001946"/>
    </source>
</evidence>
<evidence type="ECO:0000256" key="5">
    <source>
        <dbReference type="SAM" id="Phobius"/>
    </source>
</evidence>
<dbReference type="Pfam" id="PF00990">
    <property type="entry name" value="GGDEF"/>
    <property type="match status" value="1"/>
</dbReference>
<dbReference type="CDD" id="cd01949">
    <property type="entry name" value="GGDEF"/>
    <property type="match status" value="1"/>
</dbReference>
<protein>
    <recommendedName>
        <fullName evidence="3">diguanylate cyclase</fullName>
        <ecNumber evidence="3">2.7.7.65</ecNumber>
    </recommendedName>
</protein>
<evidence type="ECO:0000256" key="4">
    <source>
        <dbReference type="ARBA" id="ARBA00034247"/>
    </source>
</evidence>
<name>A0AAN1TW27_9GAMM</name>
<organism evidence="7 8">
    <name type="scientific">Pantoea vagans</name>
    <dbReference type="NCBI Taxonomy" id="470934"/>
    <lineage>
        <taxon>Bacteria</taxon>
        <taxon>Pseudomonadati</taxon>
        <taxon>Pseudomonadota</taxon>
        <taxon>Gammaproteobacteria</taxon>
        <taxon>Enterobacterales</taxon>
        <taxon>Erwiniaceae</taxon>
        <taxon>Pantoea</taxon>
    </lineage>
</organism>
<evidence type="ECO:0000313" key="8">
    <source>
        <dbReference type="Proteomes" id="UP000241538"/>
    </source>
</evidence>
<comment type="catalytic activity">
    <reaction evidence="4">
        <text>2 GTP = 3',3'-c-di-GMP + 2 diphosphate</text>
        <dbReference type="Rhea" id="RHEA:24898"/>
        <dbReference type="ChEBI" id="CHEBI:33019"/>
        <dbReference type="ChEBI" id="CHEBI:37565"/>
        <dbReference type="ChEBI" id="CHEBI:58805"/>
        <dbReference type="EC" id="2.7.7.65"/>
    </reaction>
</comment>
<gene>
    <name evidence="7" type="ORF">C9381_12780</name>
</gene>
<dbReference type="CDD" id="cd12915">
    <property type="entry name" value="PDC2_DGC_like"/>
    <property type="match status" value="1"/>
</dbReference>
<dbReference type="GO" id="GO:1902201">
    <property type="term" value="P:negative regulation of bacterial-type flagellum-dependent cell motility"/>
    <property type="evidence" value="ECO:0007669"/>
    <property type="project" value="TreeGrafter"/>
</dbReference>
<feature type="transmembrane region" description="Helical" evidence="5">
    <location>
        <begin position="35"/>
        <end position="56"/>
    </location>
</feature>
<accession>A0AAN1TW27</accession>
<reference evidence="7 8" key="1">
    <citation type="journal article" date="2018" name="Int J Genomics">
        <title>Comparative Genomics Analysis of Plasmid pPV989-94 from a Clinical Isolate of Pantoea vagans PV989.</title>
        <authorList>
            <person name="Xu L."/>
            <person name="Yin M."/>
            <person name="Zhu T."/>
            <person name="Lu J."/>
            <person name="Bao Q."/>
        </authorList>
    </citation>
    <scope>NUCLEOTIDE SEQUENCE [LARGE SCALE GENOMIC DNA]</scope>
    <source>
        <strain evidence="7 8">PV989</strain>
    </source>
</reference>
<dbReference type="GO" id="GO:0043709">
    <property type="term" value="P:cell adhesion involved in single-species biofilm formation"/>
    <property type="evidence" value="ECO:0007669"/>
    <property type="project" value="TreeGrafter"/>
</dbReference>
<comment type="pathway">
    <text evidence="2">Purine metabolism; 3',5'-cyclic di-GMP biosynthesis.</text>
</comment>
<dbReference type="GO" id="GO:0052621">
    <property type="term" value="F:diguanylate cyclase activity"/>
    <property type="evidence" value="ECO:0007669"/>
    <property type="project" value="UniProtKB-EC"/>
</dbReference>
<dbReference type="Pfam" id="PF22588">
    <property type="entry name" value="dCache_1_like"/>
    <property type="match status" value="1"/>
</dbReference>
<evidence type="ECO:0000256" key="2">
    <source>
        <dbReference type="ARBA" id="ARBA00004665"/>
    </source>
</evidence>
<proteinExistence type="predicted"/>
<dbReference type="GO" id="GO:0005886">
    <property type="term" value="C:plasma membrane"/>
    <property type="evidence" value="ECO:0007669"/>
    <property type="project" value="TreeGrafter"/>
</dbReference>
<dbReference type="AlphaFoldDB" id="A0AAN1TW27"/>
<dbReference type="InterPro" id="IPR000160">
    <property type="entry name" value="GGDEF_dom"/>
</dbReference>
<dbReference type="InterPro" id="IPR054327">
    <property type="entry name" value="His-kinase-like_sensor"/>
</dbReference>
<feature type="domain" description="GGDEF" evidence="6">
    <location>
        <begin position="390"/>
        <end position="528"/>
    </location>
</feature>
<dbReference type="Proteomes" id="UP000241538">
    <property type="component" value="Chromosome"/>
</dbReference>
<dbReference type="RefSeq" id="WP_107319782.1">
    <property type="nucleotide sequence ID" value="NZ_CP028349.1"/>
</dbReference>
<keyword evidence="5" id="KW-0812">Transmembrane</keyword>
<dbReference type="PROSITE" id="PS50887">
    <property type="entry name" value="GGDEF"/>
    <property type="match status" value="1"/>
</dbReference>
<dbReference type="PANTHER" id="PTHR45138:SF9">
    <property type="entry name" value="DIGUANYLATE CYCLASE DGCM-RELATED"/>
    <property type="match status" value="1"/>
</dbReference>
<dbReference type="InterPro" id="IPR043128">
    <property type="entry name" value="Rev_trsase/Diguanyl_cyclase"/>
</dbReference>